<dbReference type="PANTHER" id="PTHR13259">
    <property type="entry name" value="BLADDER CANCER 10 KD PROTEIN HOMOLOG"/>
    <property type="match status" value="1"/>
</dbReference>
<dbReference type="PANTHER" id="PTHR13259:SF1">
    <property type="entry name" value="BLADDER CANCER-ASSOCIATED PROTEIN"/>
    <property type="match status" value="1"/>
</dbReference>
<evidence type="ECO:0000256" key="4">
    <source>
        <dbReference type="ARBA" id="ARBA00023136"/>
    </source>
</evidence>
<evidence type="ECO:0000256" key="3">
    <source>
        <dbReference type="ARBA" id="ARBA00022989"/>
    </source>
</evidence>
<feature type="transmembrane region" description="Helical" evidence="5">
    <location>
        <begin position="6"/>
        <end position="28"/>
    </location>
</feature>
<dbReference type="KEGG" id="som:SOMG_00791"/>
<accession>A0AAE9W6X3</accession>
<organism evidence="6 7">
    <name type="scientific">Schizosaccharomyces osmophilus</name>
    <dbReference type="NCBI Taxonomy" id="2545709"/>
    <lineage>
        <taxon>Eukaryota</taxon>
        <taxon>Fungi</taxon>
        <taxon>Dikarya</taxon>
        <taxon>Ascomycota</taxon>
        <taxon>Taphrinomycotina</taxon>
        <taxon>Schizosaccharomycetes</taxon>
        <taxon>Schizosaccharomycetales</taxon>
        <taxon>Schizosaccharomycetaceae</taxon>
        <taxon>Schizosaccharomyces</taxon>
    </lineage>
</organism>
<evidence type="ECO:0000256" key="2">
    <source>
        <dbReference type="ARBA" id="ARBA00022692"/>
    </source>
</evidence>
<dbReference type="SMART" id="SM01396">
    <property type="entry name" value="BC10"/>
    <property type="match status" value="1"/>
</dbReference>
<dbReference type="AlphaFoldDB" id="A0AAE9W6X3"/>
<gene>
    <name evidence="6" type="ORF">SOMG_00791</name>
</gene>
<dbReference type="Proteomes" id="UP001212411">
    <property type="component" value="Chromosome 1"/>
</dbReference>
<keyword evidence="3 5" id="KW-1133">Transmembrane helix</keyword>
<reference evidence="6 7" key="1">
    <citation type="journal article" date="2023" name="G3 (Bethesda)">
        <title>A high-quality reference genome for the fission yeast Schizosaccharomyces osmophilus.</title>
        <authorList>
            <person name="Jia G.S."/>
            <person name="Zhang W.C."/>
            <person name="Liang Y."/>
            <person name="Liu X.H."/>
            <person name="Rhind N."/>
            <person name="Pidoux A."/>
            <person name="Brysch-Herzberg M."/>
            <person name="Du L.L."/>
        </authorList>
    </citation>
    <scope>NUCLEOTIDE SEQUENCE [LARGE SCALE GENOMIC DNA]</scope>
    <source>
        <strain evidence="6 7">CBS 15793</strain>
    </source>
</reference>
<name>A0AAE9W6X3_9SCHI</name>
<dbReference type="EMBL" id="CP115611">
    <property type="protein sequence ID" value="WBW71092.1"/>
    <property type="molecule type" value="Genomic_DNA"/>
</dbReference>
<dbReference type="InterPro" id="IPR009598">
    <property type="entry name" value="BCALP"/>
</dbReference>
<comment type="subcellular location">
    <subcellularLocation>
        <location evidence="1">Membrane</location>
    </subcellularLocation>
</comment>
<evidence type="ECO:0000256" key="5">
    <source>
        <dbReference type="SAM" id="Phobius"/>
    </source>
</evidence>
<dbReference type="GO" id="GO:0016020">
    <property type="term" value="C:membrane"/>
    <property type="evidence" value="ECO:0007669"/>
    <property type="project" value="UniProtKB-SubCell"/>
</dbReference>
<dbReference type="Pfam" id="PF06726">
    <property type="entry name" value="BC10"/>
    <property type="match status" value="1"/>
</dbReference>
<keyword evidence="2 5" id="KW-0812">Transmembrane</keyword>
<evidence type="ECO:0000313" key="6">
    <source>
        <dbReference type="EMBL" id="WBW71092.1"/>
    </source>
</evidence>
<keyword evidence="7" id="KW-1185">Reference proteome</keyword>
<keyword evidence="4 5" id="KW-0472">Membrane</keyword>
<evidence type="ECO:0000313" key="7">
    <source>
        <dbReference type="Proteomes" id="UP001212411"/>
    </source>
</evidence>
<sequence>MLCLRYFIPMLLVANAAPYVFYPVFILATIARKYPCPYCMIILAILVNTRSLWSDSPFFTFSQYMFDPKPFPKEFSEAGYRLIRFSWLQWISGIRTFHIPWLDVTVKM</sequence>
<proteinExistence type="predicted"/>
<evidence type="ECO:0000256" key="1">
    <source>
        <dbReference type="ARBA" id="ARBA00004370"/>
    </source>
</evidence>
<protein>
    <submittedName>
        <fullName evidence="6">BC10 family small membrane protein</fullName>
    </submittedName>
</protein>
<dbReference type="RefSeq" id="XP_056035335.1">
    <property type="nucleotide sequence ID" value="XM_056179585.1"/>
</dbReference>
<dbReference type="GeneID" id="80874274"/>